<dbReference type="Proteomes" id="UP000095287">
    <property type="component" value="Unplaced"/>
</dbReference>
<accession>A0A1I7YPZ5</accession>
<evidence type="ECO:0000313" key="2">
    <source>
        <dbReference type="WBParaSite" id="L893_g18530.t1"/>
    </source>
</evidence>
<proteinExistence type="predicted"/>
<dbReference type="AlphaFoldDB" id="A0A1I7YPZ5"/>
<organism evidence="1 2">
    <name type="scientific">Steinernema glaseri</name>
    <dbReference type="NCBI Taxonomy" id="37863"/>
    <lineage>
        <taxon>Eukaryota</taxon>
        <taxon>Metazoa</taxon>
        <taxon>Ecdysozoa</taxon>
        <taxon>Nematoda</taxon>
        <taxon>Chromadorea</taxon>
        <taxon>Rhabditida</taxon>
        <taxon>Tylenchina</taxon>
        <taxon>Panagrolaimomorpha</taxon>
        <taxon>Strongyloidoidea</taxon>
        <taxon>Steinernematidae</taxon>
        <taxon>Steinernema</taxon>
    </lineage>
</organism>
<name>A0A1I7YPZ5_9BILA</name>
<reference evidence="2" key="1">
    <citation type="submission" date="2016-11" db="UniProtKB">
        <authorList>
            <consortium name="WormBaseParasite"/>
        </authorList>
    </citation>
    <scope>IDENTIFICATION</scope>
</reference>
<dbReference type="WBParaSite" id="L893_g18530.t1">
    <property type="protein sequence ID" value="L893_g18530.t1"/>
    <property type="gene ID" value="L893_g18530"/>
</dbReference>
<evidence type="ECO:0000313" key="1">
    <source>
        <dbReference type="Proteomes" id="UP000095287"/>
    </source>
</evidence>
<keyword evidence="1" id="KW-1185">Reference proteome</keyword>
<protein>
    <submittedName>
        <fullName evidence="2">Pectin acetylesterase</fullName>
    </submittedName>
</protein>
<sequence length="92" mass="10246">MDSLCNPSNASDPGPDFRAIYGAGNFEAQFQDCMYFSTSEYVYLSDACTASAVSMWLRLCDVHMRTVSFGACSPPPGRLCSDNAAFRPRWRR</sequence>